<name>A0ABP8JAV0_9MICO</name>
<evidence type="ECO:0000256" key="3">
    <source>
        <dbReference type="ARBA" id="ARBA00023110"/>
    </source>
</evidence>
<comment type="catalytic activity">
    <reaction evidence="1 5 6">
        <text>[protein]-peptidylproline (omega=180) = [protein]-peptidylproline (omega=0)</text>
        <dbReference type="Rhea" id="RHEA:16237"/>
        <dbReference type="Rhea" id="RHEA-COMP:10747"/>
        <dbReference type="Rhea" id="RHEA-COMP:10748"/>
        <dbReference type="ChEBI" id="CHEBI:83833"/>
        <dbReference type="ChEBI" id="CHEBI:83834"/>
        <dbReference type="EC" id="5.2.1.8"/>
    </reaction>
</comment>
<dbReference type="GO" id="GO:0016853">
    <property type="term" value="F:isomerase activity"/>
    <property type="evidence" value="ECO:0007669"/>
    <property type="project" value="UniProtKB-KW"/>
</dbReference>
<comment type="similarity">
    <text evidence="2 6">Belongs to the FKBP-type PPIase family.</text>
</comment>
<evidence type="ECO:0000313" key="9">
    <source>
        <dbReference type="EMBL" id="GAA4387868.1"/>
    </source>
</evidence>
<dbReference type="EMBL" id="BAABFX010000009">
    <property type="protein sequence ID" value="GAA4387868.1"/>
    <property type="molecule type" value="Genomic_DNA"/>
</dbReference>
<sequence>MSRRVTTTLSAAALACALVLSGCGEESAPTASTSAALSAITVEGTDAKKAPTVKVDAPVTVTKTESKVLTEGTGAAITEDDLVSIQAIILNGTDGKQAHSTWETGPVGLDLGAQDLFGSFKSQLPGKKIGSRVLITSTPADAFGEQGNPDLAMTADDPVVFVVDVVGATKVLAQAEGKAVAPKAGLPTVTMNDGKPATITVPKGAKAPAKTVVQPLITGTGPEVKAGQTVRVSYTGALLKDGSVFDSSANRPEQPYFDFAAGQGQVISGWDKSIVGQKVGSRLLLVIPPAEGYGEAGSPPKIAGTDTLVFVVDILAAY</sequence>
<feature type="domain" description="PPIase FKBP-type" evidence="8">
    <location>
        <begin position="80"/>
        <end position="169"/>
    </location>
</feature>
<dbReference type="PROSITE" id="PS50059">
    <property type="entry name" value="FKBP_PPIASE"/>
    <property type="match status" value="2"/>
</dbReference>
<dbReference type="PANTHER" id="PTHR43811:SF19">
    <property type="entry name" value="39 KDA FK506-BINDING NUCLEAR PROTEIN"/>
    <property type="match status" value="1"/>
</dbReference>
<keyword evidence="10" id="KW-1185">Reference proteome</keyword>
<dbReference type="InterPro" id="IPR001179">
    <property type="entry name" value="PPIase_FKBP_dom"/>
</dbReference>
<comment type="caution">
    <text evidence="9">The sequence shown here is derived from an EMBL/GenBank/DDBJ whole genome shotgun (WGS) entry which is preliminary data.</text>
</comment>
<evidence type="ECO:0000256" key="6">
    <source>
        <dbReference type="RuleBase" id="RU003915"/>
    </source>
</evidence>
<dbReference type="Gene3D" id="3.10.50.40">
    <property type="match status" value="2"/>
</dbReference>
<dbReference type="EC" id="5.2.1.8" evidence="6"/>
<dbReference type="InterPro" id="IPR046357">
    <property type="entry name" value="PPIase_dom_sf"/>
</dbReference>
<accession>A0ABP8JAV0</accession>
<evidence type="ECO:0000256" key="4">
    <source>
        <dbReference type="ARBA" id="ARBA00023235"/>
    </source>
</evidence>
<feature type="chain" id="PRO_5045313579" description="Peptidyl-prolyl cis-trans isomerase" evidence="7">
    <location>
        <begin position="25"/>
        <end position="318"/>
    </location>
</feature>
<dbReference type="SUPFAM" id="SSF54534">
    <property type="entry name" value="FKBP-like"/>
    <property type="match status" value="2"/>
</dbReference>
<proteinExistence type="inferred from homology"/>
<feature type="domain" description="PPIase FKBP-type" evidence="8">
    <location>
        <begin position="227"/>
        <end position="318"/>
    </location>
</feature>
<dbReference type="RefSeq" id="WP_159899253.1">
    <property type="nucleotide sequence ID" value="NZ_BAABFX010000009.1"/>
</dbReference>
<evidence type="ECO:0000256" key="2">
    <source>
        <dbReference type="ARBA" id="ARBA00006577"/>
    </source>
</evidence>
<protein>
    <recommendedName>
        <fullName evidence="6">Peptidyl-prolyl cis-trans isomerase</fullName>
        <ecNumber evidence="6">5.2.1.8</ecNumber>
    </recommendedName>
</protein>
<evidence type="ECO:0000313" key="10">
    <source>
        <dbReference type="Proteomes" id="UP001500390"/>
    </source>
</evidence>
<keyword evidence="3 5" id="KW-0697">Rotamase</keyword>
<dbReference type="PROSITE" id="PS51257">
    <property type="entry name" value="PROKAR_LIPOPROTEIN"/>
    <property type="match status" value="1"/>
</dbReference>
<evidence type="ECO:0000259" key="8">
    <source>
        <dbReference type="PROSITE" id="PS50059"/>
    </source>
</evidence>
<keyword evidence="7" id="KW-0732">Signal</keyword>
<evidence type="ECO:0000256" key="1">
    <source>
        <dbReference type="ARBA" id="ARBA00000971"/>
    </source>
</evidence>
<gene>
    <name evidence="9" type="ORF">GCM10023153_02610</name>
</gene>
<reference evidence="10" key="1">
    <citation type="journal article" date="2019" name="Int. J. Syst. Evol. Microbiol.">
        <title>The Global Catalogue of Microorganisms (GCM) 10K type strain sequencing project: providing services to taxonomists for standard genome sequencing and annotation.</title>
        <authorList>
            <consortium name="The Broad Institute Genomics Platform"/>
            <consortium name="The Broad Institute Genome Sequencing Center for Infectious Disease"/>
            <person name="Wu L."/>
            <person name="Ma J."/>
        </authorList>
    </citation>
    <scope>NUCLEOTIDE SEQUENCE [LARGE SCALE GENOMIC DNA]</scope>
    <source>
        <strain evidence="10">JCM 17738</strain>
    </source>
</reference>
<evidence type="ECO:0000256" key="5">
    <source>
        <dbReference type="PROSITE-ProRule" id="PRU00277"/>
    </source>
</evidence>
<evidence type="ECO:0000256" key="7">
    <source>
        <dbReference type="SAM" id="SignalP"/>
    </source>
</evidence>
<dbReference type="Pfam" id="PF00254">
    <property type="entry name" value="FKBP_C"/>
    <property type="match status" value="2"/>
</dbReference>
<dbReference type="PANTHER" id="PTHR43811">
    <property type="entry name" value="FKBP-TYPE PEPTIDYL-PROLYL CIS-TRANS ISOMERASE FKPA"/>
    <property type="match status" value="1"/>
</dbReference>
<feature type="signal peptide" evidence="7">
    <location>
        <begin position="1"/>
        <end position="24"/>
    </location>
</feature>
<keyword evidence="4 5" id="KW-0413">Isomerase</keyword>
<organism evidence="9 10">
    <name type="scientific">Ornithinibacter aureus</name>
    <dbReference type="NCBI Taxonomy" id="622664"/>
    <lineage>
        <taxon>Bacteria</taxon>
        <taxon>Bacillati</taxon>
        <taxon>Actinomycetota</taxon>
        <taxon>Actinomycetes</taxon>
        <taxon>Micrococcales</taxon>
        <taxon>Intrasporangiaceae</taxon>
        <taxon>Ornithinibacter</taxon>
    </lineage>
</organism>
<dbReference type="Proteomes" id="UP001500390">
    <property type="component" value="Unassembled WGS sequence"/>
</dbReference>